<proteinExistence type="predicted"/>
<protein>
    <recommendedName>
        <fullName evidence="4">Yip1 domain-containing protein</fullName>
    </recommendedName>
</protein>
<keyword evidence="1" id="KW-0472">Membrane</keyword>
<feature type="transmembrane region" description="Helical" evidence="1">
    <location>
        <begin position="170"/>
        <end position="193"/>
    </location>
</feature>
<keyword evidence="1" id="KW-0812">Transmembrane</keyword>
<gene>
    <name evidence="2" type="ORF">OIT44_03395</name>
</gene>
<accession>A0ABT3E3X3</accession>
<evidence type="ECO:0000313" key="3">
    <source>
        <dbReference type="Proteomes" id="UP001526225"/>
    </source>
</evidence>
<feature type="transmembrane region" description="Helical" evidence="1">
    <location>
        <begin position="32"/>
        <end position="52"/>
    </location>
</feature>
<keyword evidence="1" id="KW-1133">Transmembrane helix</keyword>
<evidence type="ECO:0008006" key="4">
    <source>
        <dbReference type="Google" id="ProtNLM"/>
    </source>
</evidence>
<feature type="transmembrane region" description="Helical" evidence="1">
    <location>
        <begin position="64"/>
        <end position="83"/>
    </location>
</feature>
<reference evidence="2 3" key="1">
    <citation type="submission" date="2022-10" db="EMBL/GenBank/DDBJ databases">
        <title>Weissella fermenti sp. nov., isolated from fermented cabbage.</title>
        <authorList>
            <person name="Lee J.K."/>
            <person name="Baek J.H."/>
            <person name="Choi D.G."/>
            <person name="Kim J.M."/>
            <person name="Jeon C.O."/>
        </authorList>
    </citation>
    <scope>NUCLEOTIDE SEQUENCE [LARGE SCALE GENOMIC DNA]</scope>
    <source>
        <strain evidence="2 3">KACC 18534</strain>
    </source>
</reference>
<evidence type="ECO:0000313" key="2">
    <source>
        <dbReference type="EMBL" id="MCW0953118.1"/>
    </source>
</evidence>
<sequence length="195" mass="22845">MKQHKKKPIEVKLIEPEVPKYIYNPSKTTNDFMIATFLLLIMMSIPYTNKMLYIIKLNDNHEIILNYLILGIMAILSTSIMPITRSKKITIKEKTKLSFKEIKATHPILFTLLIATMCIQQLIYRSNGILYGISFFMLLMIEWYFLIWITHYIFQSIDYFCKVDIKKQNIIISNTLTILPIIISFIALIVSLLKS</sequence>
<dbReference type="Proteomes" id="UP001526225">
    <property type="component" value="Unassembled WGS sequence"/>
</dbReference>
<comment type="caution">
    <text evidence="2">The sequence shown here is derived from an EMBL/GenBank/DDBJ whole genome shotgun (WGS) entry which is preliminary data.</text>
</comment>
<organism evidence="2 3">
    <name type="scientific">Weissella ceti</name>
    <dbReference type="NCBI Taxonomy" id="759620"/>
    <lineage>
        <taxon>Bacteria</taxon>
        <taxon>Bacillati</taxon>
        <taxon>Bacillota</taxon>
        <taxon>Bacilli</taxon>
        <taxon>Lactobacillales</taxon>
        <taxon>Lactobacillaceae</taxon>
        <taxon>Weissella</taxon>
    </lineage>
</organism>
<dbReference type="RefSeq" id="WP_213409541.1">
    <property type="nucleotide sequence ID" value="NZ_CP074441.1"/>
</dbReference>
<evidence type="ECO:0000256" key="1">
    <source>
        <dbReference type="SAM" id="Phobius"/>
    </source>
</evidence>
<keyword evidence="3" id="KW-1185">Reference proteome</keyword>
<feature type="transmembrane region" description="Helical" evidence="1">
    <location>
        <begin position="104"/>
        <end position="123"/>
    </location>
</feature>
<dbReference type="EMBL" id="JAOZFE010000003">
    <property type="protein sequence ID" value="MCW0953118.1"/>
    <property type="molecule type" value="Genomic_DNA"/>
</dbReference>
<feature type="transmembrane region" description="Helical" evidence="1">
    <location>
        <begin position="129"/>
        <end position="149"/>
    </location>
</feature>
<name>A0ABT3E3X3_9LACO</name>